<keyword evidence="13" id="KW-1185">Reference proteome</keyword>
<evidence type="ECO:0000256" key="1">
    <source>
        <dbReference type="ARBA" id="ARBA00004162"/>
    </source>
</evidence>
<evidence type="ECO:0000256" key="6">
    <source>
        <dbReference type="ARBA" id="ARBA00022692"/>
    </source>
</evidence>
<dbReference type="RefSeq" id="WP_099647448.1">
    <property type="nucleotide sequence ID" value="NZ_KZ319301.1"/>
</dbReference>
<dbReference type="InterPro" id="IPR003849">
    <property type="entry name" value="Preprotein_translocase_YajC"/>
</dbReference>
<evidence type="ECO:0000256" key="11">
    <source>
        <dbReference type="SAM" id="Phobius"/>
    </source>
</evidence>
<protein>
    <recommendedName>
        <fullName evidence="3">Sec translocon accessory complex subunit YajC</fullName>
    </recommendedName>
</protein>
<keyword evidence="9" id="KW-0811">Translocation</keyword>
<feature type="transmembrane region" description="Helical" evidence="11">
    <location>
        <begin position="6"/>
        <end position="24"/>
    </location>
</feature>
<keyword evidence="8 11" id="KW-1133">Transmembrane helix</keyword>
<dbReference type="PRINTS" id="PR01853">
    <property type="entry name" value="YAJCTRNLCASE"/>
</dbReference>
<evidence type="ECO:0000256" key="4">
    <source>
        <dbReference type="ARBA" id="ARBA00022448"/>
    </source>
</evidence>
<keyword evidence="4" id="KW-0813">Transport</keyword>
<dbReference type="GO" id="GO:0005886">
    <property type="term" value="C:plasma membrane"/>
    <property type="evidence" value="ECO:0007669"/>
    <property type="project" value="UniProtKB-SubCell"/>
</dbReference>
<accession>A0A2G1VMQ6</accession>
<dbReference type="PANTHER" id="PTHR33909:SF1">
    <property type="entry name" value="SEC TRANSLOCON ACCESSORY COMPLEX SUBUNIT YAJC"/>
    <property type="match status" value="1"/>
</dbReference>
<dbReference type="PANTHER" id="PTHR33909">
    <property type="entry name" value="SEC TRANSLOCON ACCESSORY COMPLEX SUBUNIT YAJC"/>
    <property type="match status" value="1"/>
</dbReference>
<evidence type="ECO:0000256" key="10">
    <source>
        <dbReference type="ARBA" id="ARBA00023136"/>
    </source>
</evidence>
<dbReference type="GO" id="GO:0015031">
    <property type="term" value="P:protein transport"/>
    <property type="evidence" value="ECO:0007669"/>
    <property type="project" value="UniProtKB-KW"/>
</dbReference>
<evidence type="ECO:0000256" key="3">
    <source>
        <dbReference type="ARBA" id="ARBA00014962"/>
    </source>
</evidence>
<name>A0A2G1VMQ6_9FLAO</name>
<comment type="caution">
    <text evidence="12">The sequence shown here is derived from an EMBL/GenBank/DDBJ whole genome shotgun (WGS) entry which is preliminary data.</text>
</comment>
<evidence type="ECO:0000256" key="5">
    <source>
        <dbReference type="ARBA" id="ARBA00022475"/>
    </source>
</evidence>
<keyword evidence="7" id="KW-0653">Protein transport</keyword>
<sequence>MEQITSFLPILLMIAVVYLFMIRPQMKRQKEEKKFSEALKRGDRVITKSGLHGKILELNEDSVLLDAGAGKMRFERSALSLELSKKLNEPEKPQNEKK</sequence>
<evidence type="ECO:0000256" key="2">
    <source>
        <dbReference type="ARBA" id="ARBA00006742"/>
    </source>
</evidence>
<gene>
    <name evidence="12" type="primary">yajC</name>
    <name evidence="12" type="ORF">CJ305_16705</name>
</gene>
<proteinExistence type="inferred from homology"/>
<organism evidence="12 13">
    <name type="scientific">Leeuwenhoekiella nanhaiensis</name>
    <dbReference type="NCBI Taxonomy" id="1655491"/>
    <lineage>
        <taxon>Bacteria</taxon>
        <taxon>Pseudomonadati</taxon>
        <taxon>Bacteroidota</taxon>
        <taxon>Flavobacteriia</taxon>
        <taxon>Flavobacteriales</taxon>
        <taxon>Flavobacteriaceae</taxon>
        <taxon>Leeuwenhoekiella</taxon>
    </lineage>
</organism>
<dbReference type="SMART" id="SM01323">
    <property type="entry name" value="YajC"/>
    <property type="match status" value="1"/>
</dbReference>
<reference evidence="12 13" key="1">
    <citation type="submission" date="2017-08" db="EMBL/GenBank/DDBJ databases">
        <title>The whole genome shortgun sequences of strain Leeuwenhoekiella nanhaiensis G18 from the South China Sea.</title>
        <authorList>
            <person name="Liu Q."/>
        </authorList>
    </citation>
    <scope>NUCLEOTIDE SEQUENCE [LARGE SCALE GENOMIC DNA]</scope>
    <source>
        <strain evidence="12 13">G18</strain>
    </source>
</reference>
<keyword evidence="5" id="KW-1003">Cell membrane</keyword>
<dbReference type="Proteomes" id="UP000229433">
    <property type="component" value="Unassembled WGS sequence"/>
</dbReference>
<dbReference type="Pfam" id="PF02699">
    <property type="entry name" value="YajC"/>
    <property type="match status" value="1"/>
</dbReference>
<dbReference type="EMBL" id="NQXA01000021">
    <property type="protein sequence ID" value="PHQ28057.1"/>
    <property type="molecule type" value="Genomic_DNA"/>
</dbReference>
<evidence type="ECO:0000313" key="12">
    <source>
        <dbReference type="EMBL" id="PHQ28057.1"/>
    </source>
</evidence>
<keyword evidence="6 11" id="KW-0812">Transmembrane</keyword>
<dbReference type="OrthoDB" id="9800132at2"/>
<evidence type="ECO:0000256" key="9">
    <source>
        <dbReference type="ARBA" id="ARBA00023010"/>
    </source>
</evidence>
<evidence type="ECO:0000256" key="8">
    <source>
        <dbReference type="ARBA" id="ARBA00022989"/>
    </source>
</evidence>
<keyword evidence="10 11" id="KW-0472">Membrane</keyword>
<dbReference type="AlphaFoldDB" id="A0A2G1VMQ6"/>
<evidence type="ECO:0000313" key="13">
    <source>
        <dbReference type="Proteomes" id="UP000229433"/>
    </source>
</evidence>
<evidence type="ECO:0000256" key="7">
    <source>
        <dbReference type="ARBA" id="ARBA00022927"/>
    </source>
</evidence>
<comment type="similarity">
    <text evidence="2">Belongs to the YajC family.</text>
</comment>
<comment type="subcellular location">
    <subcellularLocation>
        <location evidence="1">Cell membrane</location>
        <topology evidence="1">Single-pass membrane protein</topology>
    </subcellularLocation>
</comment>
<dbReference type="NCBIfam" id="TIGR00739">
    <property type="entry name" value="yajC"/>
    <property type="match status" value="1"/>
</dbReference>